<dbReference type="PANTHER" id="PTHR22746">
    <property type="entry name" value="RAB6A-GEF COMPLEX PARTNER PROTEIN 1"/>
    <property type="match status" value="1"/>
</dbReference>
<sequence length="600" mass="62088">MYFAYGWPKVALTDLPAGDTYVYLHATEKYLFAVSRTCVQLWTGGLHRIKLSECIRNEEDVKQEGWHMAALWSPAKATLAILTSENYLHLYAIHSWKDTLLHPSCNSAAKDIQKVDIYLRNSIRMESEARALSLTGDSRLLLVGFADGTVASLSWNGKMREVAYPLDDATDFYDDFFAAEDEPSPSPRMPPYRPAGAQQHSSGGLSPLPESQPWQDTLPPPYLTPDFLPADSITSQSGNPPPPATTPAGGNSFASLGPGPGASGGSSSNSLFAPAAASAAALSQPPPGRAYSGIPPSELSRAIVQMSYCEASKQVVMVLADGACAVCSTAEGGLSPLPELCFGRWLCGPAQQAVYAQVCARAQLIAVGRENGEVELFRLHRTANGSPGGPDSHPGGFPGSGGSGGASGGAAGAALEPPVRTLSLESWGHKVQQTGPVAQIEWSPDGRALAVGYAGQGVVVWSPSGCRLMCSLRQPPPGALSAFPSLASRGLSAQPSLARRSMNAPEHSSRSLLLPRTPASTLGGAPPGPPPQVPLDGGVSALCWGPMGYQLSVAEVGGGGGLGLGAGGGGGLVEVVFAHSLPGQHRVARGGLGSGAADEE</sequence>
<feature type="non-terminal residue" evidence="2">
    <location>
        <position position="600"/>
    </location>
</feature>
<dbReference type="GO" id="GO:0034066">
    <property type="term" value="C:Ric1-Rgp1 guanyl-nucleotide exchange factor complex"/>
    <property type="evidence" value="ECO:0007669"/>
    <property type="project" value="InterPro"/>
</dbReference>
<dbReference type="GO" id="GO:0006886">
    <property type="term" value="P:intracellular protein transport"/>
    <property type="evidence" value="ECO:0007669"/>
    <property type="project" value="InterPro"/>
</dbReference>
<reference evidence="2 3" key="1">
    <citation type="journal article" date="2021" name="Sci. Rep.">
        <title>Genome sequencing of the multicellular alga Astrephomene provides insights into convergent evolution of germ-soma differentiation.</title>
        <authorList>
            <person name="Yamashita S."/>
            <person name="Yamamoto K."/>
            <person name="Matsuzaki R."/>
            <person name="Suzuki S."/>
            <person name="Yamaguchi H."/>
            <person name="Hirooka S."/>
            <person name="Minakuchi Y."/>
            <person name="Miyagishima S."/>
            <person name="Kawachi M."/>
            <person name="Toyoda A."/>
            <person name="Nozaki H."/>
        </authorList>
    </citation>
    <scope>NUCLEOTIDE SEQUENCE [LARGE SCALE GENOMIC DNA]</scope>
    <source>
        <strain evidence="2 3">NIES-4017</strain>
    </source>
</reference>
<evidence type="ECO:0000313" key="2">
    <source>
        <dbReference type="EMBL" id="GFR46889.1"/>
    </source>
</evidence>
<organism evidence="2 3">
    <name type="scientific">Astrephomene gubernaculifera</name>
    <dbReference type="NCBI Taxonomy" id="47775"/>
    <lineage>
        <taxon>Eukaryota</taxon>
        <taxon>Viridiplantae</taxon>
        <taxon>Chlorophyta</taxon>
        <taxon>core chlorophytes</taxon>
        <taxon>Chlorophyceae</taxon>
        <taxon>CS clade</taxon>
        <taxon>Chlamydomonadales</taxon>
        <taxon>Astrephomenaceae</taxon>
        <taxon>Astrephomene</taxon>
    </lineage>
</organism>
<protein>
    <submittedName>
        <fullName evidence="2">Uncharacterized protein</fullName>
    </submittedName>
</protein>
<proteinExistence type="predicted"/>
<name>A0AAD3DRU0_9CHLO</name>
<feature type="compositionally biased region" description="Pro residues" evidence="1">
    <location>
        <begin position="184"/>
        <end position="193"/>
    </location>
</feature>
<dbReference type="InterPro" id="IPR015943">
    <property type="entry name" value="WD40/YVTN_repeat-like_dom_sf"/>
</dbReference>
<dbReference type="Proteomes" id="UP001054857">
    <property type="component" value="Unassembled WGS sequence"/>
</dbReference>
<evidence type="ECO:0000256" key="1">
    <source>
        <dbReference type="SAM" id="MobiDB-lite"/>
    </source>
</evidence>
<feature type="compositionally biased region" description="Low complexity" evidence="1">
    <location>
        <begin position="246"/>
        <end position="257"/>
    </location>
</feature>
<feature type="region of interest" description="Disordered" evidence="1">
    <location>
        <begin position="494"/>
        <end position="534"/>
    </location>
</feature>
<feature type="compositionally biased region" description="Gly residues" evidence="1">
    <location>
        <begin position="396"/>
        <end position="411"/>
    </location>
</feature>
<feature type="region of interest" description="Disordered" evidence="1">
    <location>
        <begin position="381"/>
        <end position="413"/>
    </location>
</feature>
<dbReference type="PANTHER" id="PTHR22746:SF10">
    <property type="entry name" value="GUANINE NUCLEOTIDE EXCHANGE FACTOR SUBUNIT RIC1"/>
    <property type="match status" value="1"/>
</dbReference>
<evidence type="ECO:0000313" key="3">
    <source>
        <dbReference type="Proteomes" id="UP001054857"/>
    </source>
</evidence>
<dbReference type="Gene3D" id="2.130.10.10">
    <property type="entry name" value="YVTN repeat-like/Quinoprotein amine dehydrogenase"/>
    <property type="match status" value="1"/>
</dbReference>
<dbReference type="EMBL" id="BMAR01000016">
    <property type="protein sequence ID" value="GFR46889.1"/>
    <property type="molecule type" value="Genomic_DNA"/>
</dbReference>
<dbReference type="GO" id="GO:0005829">
    <property type="term" value="C:cytosol"/>
    <property type="evidence" value="ECO:0007669"/>
    <property type="project" value="TreeGrafter"/>
</dbReference>
<accession>A0AAD3DRU0</accession>
<dbReference type="GO" id="GO:0042147">
    <property type="term" value="P:retrograde transport, endosome to Golgi"/>
    <property type="evidence" value="ECO:0007669"/>
    <property type="project" value="TreeGrafter"/>
</dbReference>
<keyword evidence="3" id="KW-1185">Reference proteome</keyword>
<comment type="caution">
    <text evidence="2">The sequence shown here is derived from an EMBL/GenBank/DDBJ whole genome shotgun (WGS) entry which is preliminary data.</text>
</comment>
<gene>
    <name evidence="2" type="ORF">Agub_g8531</name>
</gene>
<feature type="region of interest" description="Disordered" evidence="1">
    <location>
        <begin position="178"/>
        <end position="268"/>
    </location>
</feature>
<dbReference type="InterPro" id="IPR036322">
    <property type="entry name" value="WD40_repeat_dom_sf"/>
</dbReference>
<dbReference type="GO" id="GO:0000139">
    <property type="term" value="C:Golgi membrane"/>
    <property type="evidence" value="ECO:0007669"/>
    <property type="project" value="TreeGrafter"/>
</dbReference>
<dbReference type="AlphaFoldDB" id="A0AAD3DRU0"/>
<dbReference type="InterPro" id="IPR040096">
    <property type="entry name" value="Ric1"/>
</dbReference>
<dbReference type="SUPFAM" id="SSF50978">
    <property type="entry name" value="WD40 repeat-like"/>
    <property type="match status" value="1"/>
</dbReference>